<feature type="transmembrane region" description="Helical" evidence="7">
    <location>
        <begin position="305"/>
        <end position="323"/>
    </location>
</feature>
<keyword evidence="6 7" id="KW-0472">Membrane</keyword>
<feature type="transmembrane region" description="Helical" evidence="7">
    <location>
        <begin position="154"/>
        <end position="176"/>
    </location>
</feature>
<feature type="transmembrane region" description="Helical" evidence="7">
    <location>
        <begin position="60"/>
        <end position="83"/>
    </location>
</feature>
<evidence type="ECO:0000256" key="1">
    <source>
        <dbReference type="ARBA" id="ARBA00004651"/>
    </source>
</evidence>
<gene>
    <name evidence="8" type="ORF">IV501_12800</name>
</gene>
<evidence type="ECO:0000256" key="5">
    <source>
        <dbReference type="ARBA" id="ARBA00022989"/>
    </source>
</evidence>
<feature type="transmembrane region" description="Helical" evidence="7">
    <location>
        <begin position="25"/>
        <end position="48"/>
    </location>
</feature>
<protein>
    <submittedName>
        <fullName evidence="8">Oligosaccharide flippase family protein</fullName>
    </submittedName>
</protein>
<comment type="subcellular location">
    <subcellularLocation>
        <location evidence="1">Cell membrane</location>
        <topology evidence="1">Multi-pass membrane protein</topology>
    </subcellularLocation>
</comment>
<evidence type="ECO:0000256" key="7">
    <source>
        <dbReference type="SAM" id="Phobius"/>
    </source>
</evidence>
<reference evidence="8" key="1">
    <citation type="submission" date="2021-01" db="EMBL/GenBank/DDBJ databases">
        <title>Lacisediminihabitans sp. nov. strain G11-30, isolated from Antarctic Soil.</title>
        <authorList>
            <person name="Li J."/>
        </authorList>
    </citation>
    <scope>NUCLEOTIDE SEQUENCE</scope>
    <source>
        <strain evidence="8">G11-30</strain>
    </source>
</reference>
<name>A0A934ST82_9MICO</name>
<evidence type="ECO:0000256" key="4">
    <source>
        <dbReference type="ARBA" id="ARBA00022692"/>
    </source>
</evidence>
<feature type="transmembrane region" description="Helical" evidence="7">
    <location>
        <begin position="212"/>
        <end position="231"/>
    </location>
</feature>
<feature type="transmembrane region" description="Helical" evidence="7">
    <location>
        <begin position="265"/>
        <end position="285"/>
    </location>
</feature>
<keyword evidence="4 7" id="KW-0812">Transmembrane</keyword>
<evidence type="ECO:0000256" key="2">
    <source>
        <dbReference type="ARBA" id="ARBA00007430"/>
    </source>
</evidence>
<keyword evidence="3" id="KW-1003">Cell membrane</keyword>
<keyword evidence="9" id="KW-1185">Reference proteome</keyword>
<dbReference type="InterPro" id="IPR050833">
    <property type="entry name" value="Poly_Biosynth_Transport"/>
</dbReference>
<dbReference type="EMBL" id="JAEPES010000004">
    <property type="protein sequence ID" value="MBK4348515.1"/>
    <property type="molecule type" value="Genomic_DNA"/>
</dbReference>
<comment type="similarity">
    <text evidence="2">Belongs to the polysaccharide synthase family.</text>
</comment>
<dbReference type="PANTHER" id="PTHR30250:SF10">
    <property type="entry name" value="LIPOPOLYSACCHARIDE BIOSYNTHESIS PROTEIN WZXC"/>
    <property type="match status" value="1"/>
</dbReference>
<evidence type="ECO:0000256" key="6">
    <source>
        <dbReference type="ARBA" id="ARBA00023136"/>
    </source>
</evidence>
<dbReference type="Proteomes" id="UP000636458">
    <property type="component" value="Unassembled WGS sequence"/>
</dbReference>
<comment type="caution">
    <text evidence="8">The sequence shown here is derived from an EMBL/GenBank/DDBJ whole genome shotgun (WGS) entry which is preliminary data.</text>
</comment>
<feature type="transmembrane region" description="Helical" evidence="7">
    <location>
        <begin position="127"/>
        <end position="148"/>
    </location>
</feature>
<feature type="transmembrane region" description="Helical" evidence="7">
    <location>
        <begin position="420"/>
        <end position="440"/>
    </location>
</feature>
<dbReference type="AlphaFoldDB" id="A0A934ST82"/>
<dbReference type="Pfam" id="PF13440">
    <property type="entry name" value="Polysacc_synt_3"/>
    <property type="match status" value="1"/>
</dbReference>
<dbReference type="GO" id="GO:0005886">
    <property type="term" value="C:plasma membrane"/>
    <property type="evidence" value="ECO:0007669"/>
    <property type="project" value="UniProtKB-SubCell"/>
</dbReference>
<evidence type="ECO:0000313" key="8">
    <source>
        <dbReference type="EMBL" id="MBK4348515.1"/>
    </source>
</evidence>
<proteinExistence type="inferred from homology"/>
<keyword evidence="5 7" id="KW-1133">Transmembrane helix</keyword>
<feature type="transmembrane region" description="Helical" evidence="7">
    <location>
        <begin position="362"/>
        <end position="380"/>
    </location>
</feature>
<organism evidence="8 9">
    <name type="scientific">Lacisediminihabitans changchengi</name>
    <dbReference type="NCBI Taxonomy" id="2787634"/>
    <lineage>
        <taxon>Bacteria</taxon>
        <taxon>Bacillati</taxon>
        <taxon>Actinomycetota</taxon>
        <taxon>Actinomycetes</taxon>
        <taxon>Micrococcales</taxon>
        <taxon>Microbacteriaceae</taxon>
        <taxon>Lacisediminihabitans</taxon>
    </lineage>
</organism>
<evidence type="ECO:0000256" key="3">
    <source>
        <dbReference type="ARBA" id="ARBA00022475"/>
    </source>
</evidence>
<feature type="transmembrane region" description="Helical" evidence="7">
    <location>
        <begin position="335"/>
        <end position="356"/>
    </location>
</feature>
<sequence length="475" mass="50172">MSKVGGLGIGIVLARVLGPEAFGTYAVAFVALAAVLSFNDIGVSLAIVRWPGDPRAIASTVTTISVIGSTLVFVGGYLAAAPFAEAMGDPTATPVVRLLLVSVLIDGFVATPAALLQREFKQGTRMIVDQSNVWVGAIVSVALALTGFGAMSLAIGRLAGTVVSAVLLFAFSPLPFRFGWDREHVRPLLVFGLPLAGSSIIVFAVGYADQLVVGNILGATMLSFYVLAFNLSSWPVSVFSQPLRSVAPAAFSRLQHDPEQMRTTFLALMRVLAAVAIPVCFFISGAAHPIVEFVYGEQWIPAESALTWLAALAAFRIVFELSYDYLVVKKRSGSLLVVQVIWLIALVPALLVGALFHGIAGVGMAQVAVSLVVVTPIYLWRLARAGVSARSVGSRVWLPLVAGFVVWGESWLLAQTIPNPFLAAFLAGIIALAIIGLLVLRERATIALFRTLGTSAVPVDDAIGPETAFDRGMTI</sequence>
<feature type="transmembrane region" description="Helical" evidence="7">
    <location>
        <begin position="188"/>
        <end position="206"/>
    </location>
</feature>
<dbReference type="PANTHER" id="PTHR30250">
    <property type="entry name" value="PST FAMILY PREDICTED COLANIC ACID TRANSPORTER"/>
    <property type="match status" value="1"/>
</dbReference>
<evidence type="ECO:0000313" key="9">
    <source>
        <dbReference type="Proteomes" id="UP000636458"/>
    </source>
</evidence>
<accession>A0A934ST82</accession>
<feature type="transmembrane region" description="Helical" evidence="7">
    <location>
        <begin position="95"/>
        <end position="115"/>
    </location>
</feature>
<feature type="transmembrane region" description="Helical" evidence="7">
    <location>
        <begin position="392"/>
        <end position="414"/>
    </location>
</feature>